<feature type="non-terminal residue" evidence="1">
    <location>
        <position position="53"/>
    </location>
</feature>
<dbReference type="AlphaFoldDB" id="A0ABD0MF40"/>
<protein>
    <recommendedName>
        <fullName evidence="3">Reverse transcriptase</fullName>
    </recommendedName>
</protein>
<reference evidence="1 2" key="1">
    <citation type="submission" date="2024-05" db="EMBL/GenBank/DDBJ databases">
        <title>Genome sequencing and assembly of Indian major carp, Cirrhinus mrigala (Hamilton, 1822).</title>
        <authorList>
            <person name="Mohindra V."/>
            <person name="Chowdhury L.M."/>
            <person name="Lal K."/>
            <person name="Jena J.K."/>
        </authorList>
    </citation>
    <scope>NUCLEOTIDE SEQUENCE [LARGE SCALE GENOMIC DNA]</scope>
    <source>
        <strain evidence="1">CM1030</strain>
        <tissue evidence="1">Blood</tissue>
    </source>
</reference>
<accession>A0ABD0MF40</accession>
<evidence type="ECO:0008006" key="3">
    <source>
        <dbReference type="Google" id="ProtNLM"/>
    </source>
</evidence>
<evidence type="ECO:0000313" key="1">
    <source>
        <dbReference type="EMBL" id="KAL0148240.1"/>
    </source>
</evidence>
<organism evidence="1 2">
    <name type="scientific">Cirrhinus mrigala</name>
    <name type="common">Mrigala</name>
    <dbReference type="NCBI Taxonomy" id="683832"/>
    <lineage>
        <taxon>Eukaryota</taxon>
        <taxon>Metazoa</taxon>
        <taxon>Chordata</taxon>
        <taxon>Craniata</taxon>
        <taxon>Vertebrata</taxon>
        <taxon>Euteleostomi</taxon>
        <taxon>Actinopterygii</taxon>
        <taxon>Neopterygii</taxon>
        <taxon>Teleostei</taxon>
        <taxon>Ostariophysi</taxon>
        <taxon>Cypriniformes</taxon>
        <taxon>Cyprinidae</taxon>
        <taxon>Labeoninae</taxon>
        <taxon>Labeonini</taxon>
        <taxon>Cirrhinus</taxon>
    </lineage>
</organism>
<name>A0ABD0MF40_CIRMR</name>
<comment type="caution">
    <text evidence="1">The sequence shown here is derived from an EMBL/GenBank/DDBJ whole genome shotgun (WGS) entry which is preliminary data.</text>
</comment>
<gene>
    <name evidence="1" type="ORF">M9458_056472</name>
</gene>
<dbReference type="EMBL" id="JAMKFB020000709">
    <property type="protein sequence ID" value="KAL0148240.1"/>
    <property type="molecule type" value="Genomic_DNA"/>
</dbReference>
<feature type="non-terminal residue" evidence="1">
    <location>
        <position position="1"/>
    </location>
</feature>
<sequence>YLTSQRRLMWIFQECDLGLLAASMESGRAPGVDGLPFDFYKAFWLELGEDLLE</sequence>
<dbReference type="Proteomes" id="UP001529510">
    <property type="component" value="Unassembled WGS sequence"/>
</dbReference>
<proteinExistence type="predicted"/>
<evidence type="ECO:0000313" key="2">
    <source>
        <dbReference type="Proteomes" id="UP001529510"/>
    </source>
</evidence>
<keyword evidence="2" id="KW-1185">Reference proteome</keyword>